<organism evidence="1 3">
    <name type="scientific">Ligilactobacillus salivarius</name>
    <dbReference type="NCBI Taxonomy" id="1624"/>
    <lineage>
        <taxon>Bacteria</taxon>
        <taxon>Bacillati</taxon>
        <taxon>Bacillota</taxon>
        <taxon>Bacilli</taxon>
        <taxon>Lactobacillales</taxon>
        <taxon>Lactobacillaceae</taxon>
        <taxon>Ligilactobacillus</taxon>
    </lineage>
</organism>
<dbReference type="EMBL" id="WKKZ01000176">
    <property type="protein sequence ID" value="MSE05254.1"/>
    <property type="molecule type" value="Genomic_DNA"/>
</dbReference>
<dbReference type="Proteomes" id="UP000437575">
    <property type="component" value="Unassembled WGS sequence"/>
</dbReference>
<dbReference type="Proteomes" id="UP000467635">
    <property type="component" value="Unassembled WGS sequence"/>
</dbReference>
<comment type="caution">
    <text evidence="1">The sequence shown here is derived from an EMBL/GenBank/DDBJ whole genome shotgun (WGS) entry which is preliminary data.</text>
</comment>
<protein>
    <recommendedName>
        <fullName evidence="5">CopG family transcriptional regulator</fullName>
    </recommendedName>
</protein>
<evidence type="ECO:0000313" key="3">
    <source>
        <dbReference type="Proteomes" id="UP000437575"/>
    </source>
</evidence>
<dbReference type="Gene3D" id="1.10.1220.10">
    <property type="entry name" value="Met repressor-like"/>
    <property type="match status" value="1"/>
</dbReference>
<gene>
    <name evidence="2" type="ORF">GKC33_05480</name>
    <name evidence="1" type="ORF">GKC34_05315</name>
</gene>
<evidence type="ECO:0000313" key="1">
    <source>
        <dbReference type="EMBL" id="MSE05254.1"/>
    </source>
</evidence>
<evidence type="ECO:0000313" key="4">
    <source>
        <dbReference type="Proteomes" id="UP000467635"/>
    </source>
</evidence>
<name>A0A6A8LN30_9LACO</name>
<dbReference type="EMBL" id="WKKX01000192">
    <property type="protein sequence ID" value="MSE08184.1"/>
    <property type="molecule type" value="Genomic_DNA"/>
</dbReference>
<evidence type="ECO:0008006" key="5">
    <source>
        <dbReference type="Google" id="ProtNLM"/>
    </source>
</evidence>
<dbReference type="SUPFAM" id="SSF47598">
    <property type="entry name" value="Ribbon-helix-helix"/>
    <property type="match status" value="1"/>
</dbReference>
<dbReference type="InterPro" id="IPR010985">
    <property type="entry name" value="Ribbon_hlx_hlx"/>
</dbReference>
<dbReference type="InterPro" id="IPR013321">
    <property type="entry name" value="Arc_rbn_hlx_hlx"/>
</dbReference>
<dbReference type="AlphaFoldDB" id="A0A6A8LN30"/>
<sequence>MFKRENRDEVIRLRVTREEKDILKNFAKEKGLTMSAVVAQALDNYLDATAPKDFAKMEVHYDGKKDKALTRKAQNALAFSKRFDEIMGNKTSLYDMEKKYQEAYFKKLEEGVKKYKDDEKSSKESKN</sequence>
<accession>A0A6A8LN30</accession>
<reference evidence="3 4" key="1">
    <citation type="submission" date="2019-11" db="EMBL/GenBank/DDBJ databases">
        <title>Draft Genome Sequence of Plant Growth-Promoting Rhizosphere-Associated Bacteria.</title>
        <authorList>
            <person name="Vasilyev I.Y."/>
            <person name="Radchenko V."/>
            <person name="Ilnitskaya E.V."/>
        </authorList>
    </citation>
    <scope>NUCLEOTIDE SEQUENCE [LARGE SCALE GENOMIC DNA]</scope>
    <source>
        <strain evidence="2 4">VRA_01-1sq_f</strain>
        <strain evidence="1 3">VRA_1sq_f</strain>
    </source>
</reference>
<dbReference type="InterPro" id="IPR053842">
    <property type="entry name" value="NikA-like"/>
</dbReference>
<dbReference type="GO" id="GO:0006355">
    <property type="term" value="P:regulation of DNA-templated transcription"/>
    <property type="evidence" value="ECO:0007669"/>
    <property type="project" value="InterPro"/>
</dbReference>
<proteinExistence type="predicted"/>
<evidence type="ECO:0000313" key="2">
    <source>
        <dbReference type="EMBL" id="MSE08184.1"/>
    </source>
</evidence>
<dbReference type="Pfam" id="PF21983">
    <property type="entry name" value="NikA-like"/>
    <property type="match status" value="1"/>
</dbReference>